<evidence type="ECO:0000259" key="23">
    <source>
        <dbReference type="PROSITE" id="PS50918"/>
    </source>
</evidence>
<proteinExistence type="inferred from homology"/>
<keyword evidence="16 19" id="KW-0539">Nucleus</keyword>
<evidence type="ECO:0000256" key="1">
    <source>
        <dbReference type="ARBA" id="ARBA00000885"/>
    </source>
</evidence>
<dbReference type="PANTHER" id="PTHR45670:SF13">
    <property type="entry name" value="E3 UBIQUITIN-PROTEIN LIGASE TRIP12"/>
    <property type="match status" value="1"/>
</dbReference>
<feature type="region of interest" description="Disordered" evidence="20">
    <location>
        <begin position="1420"/>
        <end position="1448"/>
    </location>
</feature>
<dbReference type="SMART" id="SM00119">
    <property type="entry name" value="HECTc"/>
    <property type="match status" value="1"/>
</dbReference>
<feature type="compositionally biased region" description="Low complexity" evidence="20">
    <location>
        <begin position="392"/>
        <end position="410"/>
    </location>
</feature>
<dbReference type="SUPFAM" id="SSF56204">
    <property type="entry name" value="Hect, E3 ligase catalytic domain"/>
    <property type="match status" value="1"/>
</dbReference>
<dbReference type="SUPFAM" id="SSF48371">
    <property type="entry name" value="ARM repeat"/>
    <property type="match status" value="1"/>
</dbReference>
<dbReference type="Gene3D" id="1.25.10.10">
    <property type="entry name" value="Leucine-rich Repeat Variant"/>
    <property type="match status" value="1"/>
</dbReference>
<dbReference type="PROSITE" id="PS50237">
    <property type="entry name" value="HECT"/>
    <property type="match status" value="1"/>
</dbReference>
<keyword evidence="7 19" id="KW-0808">Transferase</keyword>
<evidence type="ECO:0000256" key="2">
    <source>
        <dbReference type="ARBA" id="ARBA00004642"/>
    </source>
</evidence>
<feature type="compositionally biased region" description="Basic residues" evidence="20">
    <location>
        <begin position="1020"/>
        <end position="1033"/>
    </location>
</feature>
<dbReference type="Gene3D" id="3.90.1750.10">
    <property type="entry name" value="Hect, E3 ligase catalytic domains"/>
    <property type="match status" value="1"/>
</dbReference>
<dbReference type="PROSITE" id="PS50026">
    <property type="entry name" value="EGF_3"/>
    <property type="match status" value="3"/>
</dbReference>
<dbReference type="FunFam" id="3.90.1750.10:FF:000006">
    <property type="entry name" value="E3 ubiquitin-protein ligase TRIP12 isoform X1"/>
    <property type="match status" value="1"/>
</dbReference>
<gene>
    <name evidence="24" type="ORF">E5288_WYG000268</name>
</gene>
<dbReference type="InterPro" id="IPR057948">
    <property type="entry name" value="TPR_TRIP12_N"/>
</dbReference>
<evidence type="ECO:0000256" key="17">
    <source>
        <dbReference type="PROSITE-ProRule" id="PRU00076"/>
    </source>
</evidence>
<feature type="domain" description="HECT" evidence="22">
    <location>
        <begin position="1609"/>
        <end position="1956"/>
    </location>
</feature>
<evidence type="ECO:0000256" key="15">
    <source>
        <dbReference type="ARBA" id="ARBA00023204"/>
    </source>
</evidence>
<evidence type="ECO:0000256" key="10">
    <source>
        <dbReference type="ARBA" id="ARBA00022763"/>
    </source>
</evidence>
<comment type="similarity">
    <text evidence="4 19">Belongs to the UPL family. K-HECT subfamily.</text>
</comment>
<dbReference type="Gene3D" id="2.10.25.10">
    <property type="entry name" value="Laminin"/>
    <property type="match status" value="2"/>
</dbReference>
<dbReference type="InterPro" id="IPR016024">
    <property type="entry name" value="ARM-type_fold"/>
</dbReference>
<dbReference type="Gene3D" id="3.30.2410.10">
    <property type="entry name" value="Hect, E3 ligase catalytic domain"/>
    <property type="match status" value="1"/>
</dbReference>
<dbReference type="PROSITE" id="PS50918">
    <property type="entry name" value="WWE"/>
    <property type="match status" value="1"/>
</dbReference>
<feature type="compositionally biased region" description="Polar residues" evidence="20">
    <location>
        <begin position="196"/>
        <end position="206"/>
    </location>
</feature>
<dbReference type="CDD" id="cd00078">
    <property type="entry name" value="HECTc"/>
    <property type="match status" value="1"/>
</dbReference>
<feature type="compositionally biased region" description="Basic and acidic residues" evidence="20">
    <location>
        <begin position="1036"/>
        <end position="1045"/>
    </location>
</feature>
<comment type="pathway">
    <text evidence="3 19">Protein modification; protein ubiquitination.</text>
</comment>
<keyword evidence="8" id="KW-0732">Signal</keyword>
<evidence type="ECO:0000256" key="19">
    <source>
        <dbReference type="RuleBase" id="RU369009"/>
    </source>
</evidence>
<feature type="compositionally biased region" description="Polar residues" evidence="20">
    <location>
        <begin position="1"/>
        <end position="10"/>
    </location>
</feature>
<evidence type="ECO:0000256" key="5">
    <source>
        <dbReference type="ARBA" id="ARBA00022536"/>
    </source>
</evidence>
<evidence type="ECO:0000256" key="13">
    <source>
        <dbReference type="ARBA" id="ARBA00023157"/>
    </source>
</evidence>
<evidence type="ECO:0000256" key="16">
    <source>
        <dbReference type="ARBA" id="ARBA00023242"/>
    </source>
</evidence>
<feature type="disulfide bond" evidence="17">
    <location>
        <begin position="2006"/>
        <end position="2016"/>
    </location>
</feature>
<dbReference type="PROSITE" id="PS01186">
    <property type="entry name" value="EGF_2"/>
    <property type="match status" value="1"/>
</dbReference>
<evidence type="ECO:0000256" key="7">
    <source>
        <dbReference type="ARBA" id="ARBA00022679"/>
    </source>
</evidence>
<feature type="domain" description="EGF-like" evidence="21">
    <location>
        <begin position="2002"/>
        <end position="2038"/>
    </location>
</feature>
<feature type="compositionally biased region" description="Polar residues" evidence="20">
    <location>
        <begin position="18"/>
        <end position="27"/>
    </location>
</feature>
<evidence type="ECO:0000256" key="8">
    <source>
        <dbReference type="ARBA" id="ARBA00022729"/>
    </source>
</evidence>
<evidence type="ECO:0000256" key="4">
    <source>
        <dbReference type="ARBA" id="ARBA00006331"/>
    </source>
</evidence>
<keyword evidence="6" id="KW-0597">Phosphoprotein</keyword>
<feature type="compositionally biased region" description="Polar residues" evidence="20">
    <location>
        <begin position="120"/>
        <end position="130"/>
    </location>
</feature>
<keyword evidence="12" id="KW-0106">Calcium</keyword>
<keyword evidence="13 17" id="KW-1015">Disulfide bond</keyword>
<feature type="disulfide bond" evidence="17">
    <location>
        <begin position="2224"/>
        <end position="2241"/>
    </location>
</feature>
<dbReference type="SMART" id="SM00181">
    <property type="entry name" value="EGF"/>
    <property type="match status" value="4"/>
</dbReference>
<feature type="region of interest" description="Disordered" evidence="20">
    <location>
        <begin position="1582"/>
        <end position="1601"/>
    </location>
</feature>
<keyword evidence="25" id="KW-1185">Reference proteome</keyword>
<dbReference type="GO" id="GO:0000209">
    <property type="term" value="P:protein polyubiquitination"/>
    <property type="evidence" value="ECO:0007669"/>
    <property type="project" value="TreeGrafter"/>
</dbReference>
<evidence type="ECO:0000256" key="20">
    <source>
        <dbReference type="SAM" id="MobiDB-lite"/>
    </source>
</evidence>
<feature type="compositionally biased region" description="Polar residues" evidence="20">
    <location>
        <begin position="375"/>
        <end position="384"/>
    </location>
</feature>
<protein>
    <recommendedName>
        <fullName evidence="19">E3 ubiquitin-protein ligase</fullName>
        <ecNumber evidence="19">2.3.2.26</ecNumber>
    </recommendedName>
</protein>
<comment type="function">
    <text evidence="19">E3 ubiquitin-protein ligase involved in ubiquitin fusion degradation (UFD) pathway and regulation of DNA repair. Part of the ubiquitin fusion degradation (UFD) pathway, a process that mediates ubiquitination of protein at their N-terminus, regardless of the presence of lysine residues in target proteins.</text>
</comment>
<dbReference type="InterPro" id="IPR035983">
    <property type="entry name" value="Hect_E3_ubiquitin_ligase"/>
</dbReference>
<keyword evidence="9" id="KW-0677">Repeat</keyword>
<keyword evidence="5 17" id="KW-0245">EGF-like domain</keyword>
<organism evidence="24 25">
    <name type="scientific">Bos mutus</name>
    <name type="common">wild yak</name>
    <dbReference type="NCBI Taxonomy" id="72004"/>
    <lineage>
        <taxon>Eukaryota</taxon>
        <taxon>Metazoa</taxon>
        <taxon>Chordata</taxon>
        <taxon>Craniata</taxon>
        <taxon>Vertebrata</taxon>
        <taxon>Euteleostomi</taxon>
        <taxon>Mammalia</taxon>
        <taxon>Eutheria</taxon>
        <taxon>Laurasiatheria</taxon>
        <taxon>Artiodactyla</taxon>
        <taxon>Ruminantia</taxon>
        <taxon>Pecora</taxon>
        <taxon>Bovidae</taxon>
        <taxon>Bovinae</taxon>
        <taxon>Bos</taxon>
    </lineage>
</organism>
<dbReference type="InterPro" id="IPR037197">
    <property type="entry name" value="WWE_dom_sf"/>
</dbReference>
<feature type="disulfide bond" evidence="17">
    <location>
        <begin position="2028"/>
        <end position="2037"/>
    </location>
</feature>
<evidence type="ECO:0000259" key="21">
    <source>
        <dbReference type="PROSITE" id="PS50026"/>
    </source>
</evidence>
<feature type="region of interest" description="Disordered" evidence="20">
    <location>
        <begin position="957"/>
        <end position="1063"/>
    </location>
</feature>
<dbReference type="SUPFAM" id="SSF117839">
    <property type="entry name" value="WWE domain"/>
    <property type="match status" value="1"/>
</dbReference>
<name>A0A6B0QSA0_9CETA</name>
<evidence type="ECO:0000256" key="11">
    <source>
        <dbReference type="ARBA" id="ARBA00022786"/>
    </source>
</evidence>
<dbReference type="Pfam" id="PF25579">
    <property type="entry name" value="TPR_TRIP12_N"/>
    <property type="match status" value="1"/>
</dbReference>
<dbReference type="UniPathway" id="UPA00143"/>
<accession>A0A6B0QSA0</accession>
<dbReference type="PROSITE" id="PS00022">
    <property type="entry name" value="EGF_1"/>
    <property type="match status" value="3"/>
</dbReference>
<dbReference type="GO" id="GO:0016607">
    <property type="term" value="C:nuclear speck"/>
    <property type="evidence" value="ECO:0007669"/>
    <property type="project" value="TreeGrafter"/>
</dbReference>
<evidence type="ECO:0000256" key="14">
    <source>
        <dbReference type="ARBA" id="ARBA00023180"/>
    </source>
</evidence>
<dbReference type="Pfam" id="PF00008">
    <property type="entry name" value="EGF"/>
    <property type="match status" value="1"/>
</dbReference>
<feature type="domain" description="EGF-like" evidence="21">
    <location>
        <begin position="2254"/>
        <end position="2297"/>
    </location>
</feature>
<dbReference type="PANTHER" id="PTHR45670">
    <property type="entry name" value="E3 UBIQUITIN-PROTEIN LIGASE TRIP12"/>
    <property type="match status" value="1"/>
</dbReference>
<keyword evidence="10" id="KW-0227">DNA damage</keyword>
<dbReference type="Pfam" id="PF00632">
    <property type="entry name" value="HECT"/>
    <property type="match status" value="1"/>
</dbReference>
<keyword evidence="14" id="KW-0325">Glycoprotein</keyword>
<evidence type="ECO:0000313" key="25">
    <source>
        <dbReference type="Proteomes" id="UP000322234"/>
    </source>
</evidence>
<feature type="compositionally biased region" description="Low complexity" evidence="20">
    <location>
        <begin position="1048"/>
        <end position="1059"/>
    </location>
</feature>
<dbReference type="FunFam" id="1.25.10.10:FF:000018">
    <property type="entry name" value="E3 ubiquitin-protein ligase TRIP12 isoform X3"/>
    <property type="match status" value="1"/>
</dbReference>
<dbReference type="EC" id="2.3.2.26" evidence="19"/>
<feature type="compositionally biased region" description="Low complexity" evidence="20">
    <location>
        <begin position="980"/>
        <end position="992"/>
    </location>
</feature>
<dbReference type="InterPro" id="IPR045322">
    <property type="entry name" value="HECTD1/TRIP12-like"/>
</dbReference>
<feature type="compositionally biased region" description="Low complexity" evidence="20">
    <location>
        <begin position="343"/>
        <end position="352"/>
    </location>
</feature>
<dbReference type="EMBL" id="VBQZ03000001">
    <property type="protein sequence ID" value="MXQ79346.1"/>
    <property type="molecule type" value="Genomic_DNA"/>
</dbReference>
<dbReference type="FunFam" id="2.10.25.10:FF:000703">
    <property type="entry name" value="Delta/notch like EGF repeat containing"/>
    <property type="match status" value="1"/>
</dbReference>
<evidence type="ECO:0000259" key="22">
    <source>
        <dbReference type="PROSITE" id="PS50237"/>
    </source>
</evidence>
<feature type="domain" description="EGF-like" evidence="21">
    <location>
        <begin position="2214"/>
        <end position="2253"/>
    </location>
</feature>
<dbReference type="Proteomes" id="UP000322234">
    <property type="component" value="Unassembled WGS sequence"/>
</dbReference>
<dbReference type="GO" id="GO:0061630">
    <property type="term" value="F:ubiquitin protein ligase activity"/>
    <property type="evidence" value="ECO:0007669"/>
    <property type="project" value="UniProtKB-UniRule"/>
</dbReference>
<dbReference type="InterPro" id="IPR004170">
    <property type="entry name" value="WWE_dom"/>
</dbReference>
<comment type="subcellular location">
    <subcellularLocation>
        <location evidence="2 19">Nucleus</location>
        <location evidence="2 19">Nucleoplasm</location>
    </subcellularLocation>
</comment>
<comment type="caution">
    <text evidence="24">The sequence shown here is derived from an EMBL/GenBank/DDBJ whole genome shotgun (WGS) entry which is preliminary data.</text>
</comment>
<evidence type="ECO:0000256" key="12">
    <source>
        <dbReference type="ARBA" id="ARBA00022837"/>
    </source>
</evidence>
<feature type="compositionally biased region" description="Polar residues" evidence="20">
    <location>
        <begin position="967"/>
        <end position="979"/>
    </location>
</feature>
<feature type="region of interest" description="Disordered" evidence="20">
    <location>
        <begin position="1"/>
        <end position="417"/>
    </location>
</feature>
<evidence type="ECO:0000256" key="3">
    <source>
        <dbReference type="ARBA" id="ARBA00004906"/>
    </source>
</evidence>
<comment type="caution">
    <text evidence="17">Lacks conserved residue(s) required for the propagation of feature annotation.</text>
</comment>
<feature type="domain" description="WWE" evidence="23">
    <location>
        <begin position="768"/>
        <end position="855"/>
    </location>
</feature>
<evidence type="ECO:0000313" key="24">
    <source>
        <dbReference type="EMBL" id="MXQ79346.1"/>
    </source>
</evidence>
<dbReference type="FunFam" id="2.10.25.10:FF:001004">
    <property type="entry name" value="Delta/notch like EGF repeat containing"/>
    <property type="match status" value="1"/>
</dbReference>
<dbReference type="FunFam" id="2.10.25.10:FF:000566">
    <property type="entry name" value="delta and Notch-like epidermal growth factor-related receptor"/>
    <property type="match status" value="1"/>
</dbReference>
<evidence type="ECO:0000256" key="9">
    <source>
        <dbReference type="ARBA" id="ARBA00022737"/>
    </source>
</evidence>
<dbReference type="InterPro" id="IPR000569">
    <property type="entry name" value="HECT_dom"/>
</dbReference>
<dbReference type="CDD" id="cd00054">
    <property type="entry name" value="EGF_CA"/>
    <property type="match status" value="1"/>
</dbReference>
<evidence type="ECO:0000256" key="18">
    <source>
        <dbReference type="PROSITE-ProRule" id="PRU00104"/>
    </source>
</evidence>
<feature type="compositionally biased region" description="Basic and acidic residues" evidence="20">
    <location>
        <begin position="359"/>
        <end position="371"/>
    </location>
</feature>
<dbReference type="GO" id="GO:0006281">
    <property type="term" value="P:DNA repair"/>
    <property type="evidence" value="ECO:0007669"/>
    <property type="project" value="UniProtKB-KW"/>
</dbReference>
<dbReference type="InterPro" id="IPR011989">
    <property type="entry name" value="ARM-like"/>
</dbReference>
<dbReference type="SUPFAM" id="SSF57196">
    <property type="entry name" value="EGF/Laminin"/>
    <property type="match status" value="1"/>
</dbReference>
<evidence type="ECO:0000256" key="6">
    <source>
        <dbReference type="ARBA" id="ARBA00022553"/>
    </source>
</evidence>
<keyword evidence="11 18" id="KW-0833">Ubl conjugation pathway</keyword>
<dbReference type="InterPro" id="IPR000742">
    <property type="entry name" value="EGF"/>
</dbReference>
<reference evidence="24" key="1">
    <citation type="submission" date="2019-10" db="EMBL/GenBank/DDBJ databases">
        <title>The sequence and de novo assembly of the wild yak genome.</title>
        <authorList>
            <person name="Liu Y."/>
        </authorList>
    </citation>
    <scope>NUCLEOTIDE SEQUENCE [LARGE SCALE GENOMIC DNA]</scope>
    <source>
        <strain evidence="24">WY2019</strain>
    </source>
</reference>
<feature type="disulfide bond" evidence="17">
    <location>
        <begin position="2243"/>
        <end position="2252"/>
    </location>
</feature>
<sequence length="2315" mass="254659">MSNRPNNNPGGSLRRSQRNTAGAQPQDDSIGGRSHLGQAKHKGYSPPESRKSNSKAPKVQSNTTSELSRGHLSKRSCSSSSVVIVPQPEDPDRANTSEKQKTGQVPKKDNSRGVKRSASPDYNRTNSPSSAKKPKALQHTESPSETSKPHSKSKKRHLDQEPQLKSAPSPSTSKAHTRKSGAAAGSRSQKRKRTESSCIKSASVSEATGAEERSAKPTKLASKSAASAKAGCARVKQGKDQNKARRSRSASSPSPRRSSREKEQSKTGGSSKFDWAARFSPKVSLPKTKLSLPGSSKSETSKPGPSGLQAKLASLRKSTKKRSESPPAELPSLRRSTRQKTTGSCASASRRGSGLGKRGAAEARRQEKMADPEGNQETVNSSAARTDETPQGAAASSSVAGAVGMTTSGESESDDSEMGRLQALLEARGLPPHLFGPLGPRMSQLFHRTIGSGASSKAQQLLQGLQASDESQQLQAVIEMCQLLVMGNEETLGGFPVKSVVPALITLLQMEHNFDIMNHACRALTYMMEALPRSSAVVVDAIPVFLEKLQVIQCIDVAEQALTALEMLSRRHSKAILQAGGLADCLLYLEFFSINAQRNALAIAANCCQSITPDEFHFVADSLPLLTQRLTHQDKKSVESTCLCFARLVDNFQHEENLLQQVASKDLLTNVQQLLVVTPPILSSGMFIMVVRMFSLMCSNCPTLAVQLMKQNIAETLHFLLCGASNGSCQEQIDLVPRSPQELYELTSLICELMPCLPKEGIFAVDTMLKKGNAQNTDGAIWQWRDDRGLWHPYNRIDSRIIEQINEDTGTARAIQRKPNPLANTNTSGYSELKKDDARAQLMKEDPELAKSFIKTLFGVLYEVYSSSAGPAVRHKCLRAILRIIYFADAELLKDVLKNHAVSSHIASMLSSQDLKIVVGALQMAEILMQKLPDIFSVYFRREGVMHQVKHLAESESLLTSPPKACTNGSGSLGSTPSVNSGTATAATNASADLGSPSLQHSRDDSLDLSPQGRLSDVLKRKRLPKRGSRRPKYSPPRDDDKVDNQAKSPTTTQSPKSSFLASLNPKTWGRLSAQSNSNNIEPARTAGVSGLARAASKDTISNNREKIKGWIKEQAHKFVERYFSSENMDGSNPALNVLQRLCAATEQLNLQVDGGAECLVEIRSIVSESDVSSFEIQHSGFVKQLLLYLTSKSEKDAVSREIRLKRFLHVFFSSPLPGEEPIERVEPVGNAPLLALVHKMNNCLSQMEQFPVKVHDFPSGNGTGGSFSLNRGSQALKFFNTHQLKCQLQRHPDCANVKQWKGGPVKIDPLALVQAIERYLVVRGYGRVREDDEDSDDDGSDEEIDESLAAQFLNSGNVRHRLQFYIGEHLLPYNMTVYQAVRQFSIQAEDERESTDDESNPLGRAGIWTKTHTIWQDEESNKDCVGGKRGRAQTAPTKTSPRNAKKHDELWNDGVCPSVSNPLEVYLIPTAPENITFEDPSLDVILLLRVLHAVSRYWYYLYDNAMCKEIIPTSEFINSKLTAKANRQLQDPLVIMTGNIPTWLTELGKTCPFFFPFDTRQMLFYVTAFDRDRAMQRLLDTNPEINQSDSQDSRVAPRLDRKKRTVNREELLKQAESVMQDLGSSRAMLEIQYENEVGTGLGPTLEFYALVSQELQRADLGLWRGEEVTLSNPKGSQEGTKYIQNLQGLFALPFGRTAKPAHIAKVKMKFRFLGKLMAKAIMDFRLVDLPLGLPFYKWMLRQETSLTSHDLFDIDPVVARSVYHLEDIVRQKKRLEQDKSQTKESLQYALETLTMNGCSVEDLGLDFTLPGFPNIELKKGGKDIPVTIHNLEEYLRLVIFWALNEGVSRQFDSFRDGFESVFPLSHLQYFYPEELDQLLCGSKADTWDAKTLMECCRPDHGYTHDSRAVKFLFEILSSFDNEQQRLFLQFVTGSPRLPVGGPQQPLRKNGQNPIPFSHPMTPARQEQQCILQGKQSPAAAGEPGYSCTCPAGVSGTNCQLVADPCTSNPCHHGNCSSSSSDGYLCICNEGYEGPNCEQALSSVPASGWTESTAPRQLQPVPATQEPEIMLPRSQATITLPTWQPKTGQKVVEMKWDQVEVVPDIACGNASANSSAGGRLVSFEVPQNTSVKIRQDATASLILLWKVTATGFQQCSLIDGRSVTLLQAPGGLVLLEEMLALGQNHFIGFVNDSVTKSIVALRLTLVVKTSTCVPGESRANDLECSGRGRCSTKPSEATFSCNCDDQYTGTFCEEFDACQKKPCQNNASCVDAKEKQDGGNFTCVCLADQASTEDFSIIGNPEMFEYGGLDVESIK</sequence>
<dbReference type="GO" id="GO:0043161">
    <property type="term" value="P:proteasome-mediated ubiquitin-dependent protein catabolic process"/>
    <property type="evidence" value="ECO:0007669"/>
    <property type="project" value="TreeGrafter"/>
</dbReference>
<comment type="catalytic activity">
    <reaction evidence="1 19">
        <text>S-ubiquitinyl-[E2 ubiquitin-conjugating enzyme]-L-cysteine + [acceptor protein]-L-lysine = [E2 ubiquitin-conjugating enzyme]-L-cysteine + N(6)-ubiquitinyl-[acceptor protein]-L-lysine.</text>
        <dbReference type="EC" id="2.3.2.26"/>
    </reaction>
</comment>
<feature type="compositionally biased region" description="Polar residues" evidence="20">
    <location>
        <begin position="293"/>
        <end position="303"/>
    </location>
</feature>
<keyword evidence="15" id="KW-0234">DNA repair</keyword>
<feature type="compositionally biased region" description="Basic and acidic residues" evidence="20">
    <location>
        <begin position="90"/>
        <end position="112"/>
    </location>
</feature>
<feature type="compositionally biased region" description="Low complexity" evidence="20">
    <location>
        <begin position="217"/>
        <end position="230"/>
    </location>
</feature>